<protein>
    <submittedName>
        <fullName evidence="1">Uncharacterized protein</fullName>
    </submittedName>
</protein>
<sequence>MIVSMRTLQSASYISYDDSEQKIQDLHQFLHRSLLLGIINGFNHLSVCLKALLHSHGHTSRTLERRREW</sequence>
<name>A0AAV7AXF9_ENGPU</name>
<evidence type="ECO:0000313" key="1">
    <source>
        <dbReference type="EMBL" id="KAG8565420.1"/>
    </source>
</evidence>
<evidence type="ECO:0000313" key="2">
    <source>
        <dbReference type="Proteomes" id="UP000824782"/>
    </source>
</evidence>
<comment type="caution">
    <text evidence="1">The sequence shown here is derived from an EMBL/GenBank/DDBJ whole genome shotgun (WGS) entry which is preliminary data.</text>
</comment>
<accession>A0AAV7AXF9</accession>
<gene>
    <name evidence="1" type="ORF">GDO81_012843</name>
</gene>
<dbReference type="EMBL" id="WNYA01000006">
    <property type="protein sequence ID" value="KAG8565420.1"/>
    <property type="molecule type" value="Genomic_DNA"/>
</dbReference>
<keyword evidence="2" id="KW-1185">Reference proteome</keyword>
<organism evidence="1 2">
    <name type="scientific">Engystomops pustulosus</name>
    <name type="common">Tungara frog</name>
    <name type="synonym">Physalaemus pustulosus</name>
    <dbReference type="NCBI Taxonomy" id="76066"/>
    <lineage>
        <taxon>Eukaryota</taxon>
        <taxon>Metazoa</taxon>
        <taxon>Chordata</taxon>
        <taxon>Craniata</taxon>
        <taxon>Vertebrata</taxon>
        <taxon>Euteleostomi</taxon>
        <taxon>Amphibia</taxon>
        <taxon>Batrachia</taxon>
        <taxon>Anura</taxon>
        <taxon>Neobatrachia</taxon>
        <taxon>Hyloidea</taxon>
        <taxon>Leptodactylidae</taxon>
        <taxon>Leiuperinae</taxon>
        <taxon>Engystomops</taxon>
    </lineage>
</organism>
<proteinExistence type="predicted"/>
<dbReference type="AlphaFoldDB" id="A0AAV7AXF9"/>
<dbReference type="Proteomes" id="UP000824782">
    <property type="component" value="Unassembled WGS sequence"/>
</dbReference>
<reference evidence="1" key="1">
    <citation type="thesis" date="2020" institute="ProQuest LLC" country="789 East Eisenhower Parkway, Ann Arbor, MI, USA">
        <title>Comparative Genomics and Chromosome Evolution.</title>
        <authorList>
            <person name="Mudd A.B."/>
        </authorList>
    </citation>
    <scope>NUCLEOTIDE SEQUENCE</scope>
    <source>
        <strain evidence="1">237g6f4</strain>
        <tissue evidence="1">Blood</tissue>
    </source>
</reference>